<feature type="zinc finger region" description="C3H1-type" evidence="1">
    <location>
        <begin position="338"/>
        <end position="365"/>
    </location>
</feature>
<dbReference type="Pfam" id="PF25540">
    <property type="entry name" value="DUF7923"/>
    <property type="match status" value="2"/>
</dbReference>
<evidence type="ECO:0000256" key="3">
    <source>
        <dbReference type="SAM" id="MobiDB-lite"/>
    </source>
</evidence>
<dbReference type="Proteomes" id="UP000305948">
    <property type="component" value="Unassembled WGS sequence"/>
</dbReference>
<dbReference type="PANTHER" id="PTHR37543:SF1">
    <property type="entry name" value="CCCH ZINC FINGER DNA BINDING PROTEIN (AFU_ORTHOLOGUE AFUA_5G12760)"/>
    <property type="match status" value="1"/>
</dbReference>
<evidence type="ECO:0000256" key="2">
    <source>
        <dbReference type="SAM" id="Coils"/>
    </source>
</evidence>
<dbReference type="STRING" id="5364.A0A5C3NIQ7"/>
<reference evidence="5 6" key="1">
    <citation type="journal article" date="2019" name="Nat. Ecol. Evol.">
        <title>Megaphylogeny resolves global patterns of mushroom evolution.</title>
        <authorList>
            <person name="Varga T."/>
            <person name="Krizsan K."/>
            <person name="Foldi C."/>
            <person name="Dima B."/>
            <person name="Sanchez-Garcia M."/>
            <person name="Sanchez-Ramirez S."/>
            <person name="Szollosi G.J."/>
            <person name="Szarkandi J.G."/>
            <person name="Papp V."/>
            <person name="Albert L."/>
            <person name="Andreopoulos W."/>
            <person name="Angelini C."/>
            <person name="Antonin V."/>
            <person name="Barry K.W."/>
            <person name="Bougher N.L."/>
            <person name="Buchanan P."/>
            <person name="Buyck B."/>
            <person name="Bense V."/>
            <person name="Catcheside P."/>
            <person name="Chovatia M."/>
            <person name="Cooper J."/>
            <person name="Damon W."/>
            <person name="Desjardin D."/>
            <person name="Finy P."/>
            <person name="Geml J."/>
            <person name="Haridas S."/>
            <person name="Hughes K."/>
            <person name="Justo A."/>
            <person name="Karasinski D."/>
            <person name="Kautmanova I."/>
            <person name="Kiss B."/>
            <person name="Kocsube S."/>
            <person name="Kotiranta H."/>
            <person name="LaButti K.M."/>
            <person name="Lechner B.E."/>
            <person name="Liimatainen K."/>
            <person name="Lipzen A."/>
            <person name="Lukacs Z."/>
            <person name="Mihaltcheva S."/>
            <person name="Morgado L.N."/>
            <person name="Niskanen T."/>
            <person name="Noordeloos M.E."/>
            <person name="Ohm R.A."/>
            <person name="Ortiz-Santana B."/>
            <person name="Ovrebo C."/>
            <person name="Racz N."/>
            <person name="Riley R."/>
            <person name="Savchenko A."/>
            <person name="Shiryaev A."/>
            <person name="Soop K."/>
            <person name="Spirin V."/>
            <person name="Szebenyi C."/>
            <person name="Tomsovsky M."/>
            <person name="Tulloss R.E."/>
            <person name="Uehling J."/>
            <person name="Grigoriev I.V."/>
            <person name="Vagvolgyi C."/>
            <person name="Papp T."/>
            <person name="Martin F.M."/>
            <person name="Miettinen O."/>
            <person name="Hibbett D.S."/>
            <person name="Nagy L.G."/>
        </authorList>
    </citation>
    <scope>NUCLEOTIDE SEQUENCE [LARGE SCALE GENOMIC DNA]</scope>
    <source>
        <strain evidence="5 6">OMC1185</strain>
    </source>
</reference>
<evidence type="ECO:0000259" key="4">
    <source>
        <dbReference type="PROSITE" id="PS50103"/>
    </source>
</evidence>
<feature type="coiled-coil region" evidence="2">
    <location>
        <begin position="22"/>
        <end position="77"/>
    </location>
</feature>
<keyword evidence="1" id="KW-0862">Zinc</keyword>
<proteinExistence type="predicted"/>
<gene>
    <name evidence="5" type="ORF">OE88DRAFT_1690849</name>
</gene>
<dbReference type="OrthoDB" id="2270193at2759"/>
<keyword evidence="6" id="KW-1185">Reference proteome</keyword>
<sequence>MEEENADLGLWERLLGEQTALFRKTTSENVELKARVVELEREVSVWKLAHKTGDEERNVMKQSMSRLERNIGSLKDDNPLITCLIDGDGHIFSQELLTKGQNGGRQAAMLLTKGIITYMADHGGATTGRSQLWLTIYCNKSGLLETLMNHHICTAEQFESFMLGFNQSSPLFCMVDVGSGKEAADAKIKECLRLFARWPQTSRVFFGGMYNLLKVHGRAADLSDAGGHDNGYTSTLNHLQNEGLFEKIVLLRGYKDIAWELRSLNLPDLEINGVFMPRKLSNYPHKKTPTPPSTIKADDFEKFRASPRTPSSSLTMSPKQTNKSLMNRYPDPNLPINKQKPPPCNFYYLAECKSGDRCRYGHDYILTKQQLDEIRYNSKKSPCPMINKDHVCPKGDSCCMGHYCPRGPKCTFLKQGKCKFIGRDMHQQMPSSTASLDLKGKSRDTTVETNEGTHMSPLSSSILLSPVAEPYTPMSPSKYSSHAAFINPSNMEYPMYPQY</sequence>
<keyword evidence="2" id="KW-0175">Coiled coil</keyword>
<dbReference type="InterPro" id="IPR057683">
    <property type="entry name" value="DUF7923"/>
</dbReference>
<evidence type="ECO:0000313" key="5">
    <source>
        <dbReference type="EMBL" id="TFK57272.1"/>
    </source>
</evidence>
<dbReference type="EMBL" id="ML213503">
    <property type="protein sequence ID" value="TFK57272.1"/>
    <property type="molecule type" value="Genomic_DNA"/>
</dbReference>
<accession>A0A5C3NIQ7</accession>
<protein>
    <recommendedName>
        <fullName evidence="4">C3H1-type domain-containing protein</fullName>
    </recommendedName>
</protein>
<dbReference type="InterPro" id="IPR000571">
    <property type="entry name" value="Znf_CCCH"/>
</dbReference>
<dbReference type="Gene3D" id="4.10.1000.10">
    <property type="entry name" value="Zinc finger, CCCH-type"/>
    <property type="match status" value="1"/>
</dbReference>
<dbReference type="PROSITE" id="PS50103">
    <property type="entry name" value="ZF_C3H1"/>
    <property type="match status" value="1"/>
</dbReference>
<dbReference type="GO" id="GO:0008270">
    <property type="term" value="F:zinc ion binding"/>
    <property type="evidence" value="ECO:0007669"/>
    <property type="project" value="UniProtKB-KW"/>
</dbReference>
<evidence type="ECO:0000256" key="1">
    <source>
        <dbReference type="PROSITE-ProRule" id="PRU00723"/>
    </source>
</evidence>
<organism evidence="5 6">
    <name type="scientific">Heliocybe sulcata</name>
    <dbReference type="NCBI Taxonomy" id="5364"/>
    <lineage>
        <taxon>Eukaryota</taxon>
        <taxon>Fungi</taxon>
        <taxon>Dikarya</taxon>
        <taxon>Basidiomycota</taxon>
        <taxon>Agaricomycotina</taxon>
        <taxon>Agaricomycetes</taxon>
        <taxon>Gloeophyllales</taxon>
        <taxon>Gloeophyllaceae</taxon>
        <taxon>Heliocybe</taxon>
    </lineage>
</organism>
<dbReference type="PANTHER" id="PTHR37543">
    <property type="entry name" value="CCCH ZINC FINGER DNA BINDING PROTEIN (AFU_ORTHOLOGUE AFUA_5G12760)"/>
    <property type="match status" value="1"/>
</dbReference>
<evidence type="ECO:0000313" key="6">
    <source>
        <dbReference type="Proteomes" id="UP000305948"/>
    </source>
</evidence>
<keyword evidence="1" id="KW-0479">Metal-binding</keyword>
<dbReference type="AlphaFoldDB" id="A0A5C3NIQ7"/>
<keyword evidence="1" id="KW-0863">Zinc-finger</keyword>
<feature type="domain" description="C3H1-type" evidence="4">
    <location>
        <begin position="338"/>
        <end position="365"/>
    </location>
</feature>
<feature type="region of interest" description="Disordered" evidence="3">
    <location>
        <begin position="429"/>
        <end position="458"/>
    </location>
</feature>
<name>A0A5C3NIQ7_9AGAM</name>